<gene>
    <name evidence="1" type="ORF">CCR75_008996</name>
</gene>
<evidence type="ECO:0000313" key="1">
    <source>
        <dbReference type="EMBL" id="TDH71274.1"/>
    </source>
</evidence>
<sequence length="166" mass="18976">MPTSSVLIQDQLHAFMTACSVPNGLAFLNLSIVRSTSVVVMGMHDQQDFLPRIQRSHLQASKLLTQSRDSKLRRFHHHVTDKLPEDVLKLKQKILESHPIKLTRFSLTHFRRVTTPPVDIPDALNNEFAVKSLVSGKTVPLTLSMWKHGKSMMKHLDMIDERVSYQ</sequence>
<proteinExistence type="predicted"/>
<dbReference type="KEGG" id="blac:94352714"/>
<keyword evidence="2" id="KW-1185">Reference proteome</keyword>
<comment type="caution">
    <text evidence="1">The sequence shown here is derived from an EMBL/GenBank/DDBJ whole genome shotgun (WGS) entry which is preliminary data.</text>
</comment>
<accession>A0A976FRM5</accession>
<organism evidence="1 2">
    <name type="scientific">Bremia lactucae</name>
    <name type="common">Lettuce downy mildew</name>
    <dbReference type="NCBI Taxonomy" id="4779"/>
    <lineage>
        <taxon>Eukaryota</taxon>
        <taxon>Sar</taxon>
        <taxon>Stramenopiles</taxon>
        <taxon>Oomycota</taxon>
        <taxon>Peronosporomycetes</taxon>
        <taxon>Peronosporales</taxon>
        <taxon>Peronosporaceae</taxon>
        <taxon>Bremia</taxon>
    </lineage>
</organism>
<name>A0A976FRM5_BRELC</name>
<dbReference type="Proteomes" id="UP000294530">
    <property type="component" value="Unassembled WGS sequence"/>
</dbReference>
<dbReference type="EMBL" id="SHOA02000004">
    <property type="protein sequence ID" value="TDH71274.1"/>
    <property type="molecule type" value="Genomic_DNA"/>
</dbReference>
<dbReference type="GeneID" id="94352714"/>
<dbReference type="AlphaFoldDB" id="A0A976FRM5"/>
<reference evidence="1 2" key="1">
    <citation type="journal article" date="2021" name="Genome Biol.">
        <title>AFLAP: assembly-free linkage analysis pipeline using k-mers from genome sequencing data.</title>
        <authorList>
            <person name="Fletcher K."/>
            <person name="Zhang L."/>
            <person name="Gil J."/>
            <person name="Han R."/>
            <person name="Cavanaugh K."/>
            <person name="Michelmore R."/>
        </authorList>
    </citation>
    <scope>NUCLEOTIDE SEQUENCE [LARGE SCALE GENOMIC DNA]</scope>
    <source>
        <strain evidence="1 2">SF5</strain>
    </source>
</reference>
<dbReference type="OrthoDB" id="147158at2759"/>
<evidence type="ECO:0000313" key="2">
    <source>
        <dbReference type="Proteomes" id="UP000294530"/>
    </source>
</evidence>
<protein>
    <submittedName>
        <fullName evidence="1">Uncharacterized protein</fullName>
    </submittedName>
</protein>
<dbReference type="RefSeq" id="XP_067820773.1">
    <property type="nucleotide sequence ID" value="XM_067967043.1"/>
</dbReference>